<accession>A0A822MSX3</accession>
<dbReference type="EMBL" id="CCJV01000042">
    <property type="protein sequence ID" value="CDT00230.1"/>
    <property type="molecule type" value="Genomic_DNA"/>
</dbReference>
<protein>
    <submittedName>
        <fullName evidence="1">Uncharacterized protein</fullName>
    </submittedName>
</protein>
<evidence type="ECO:0000313" key="1">
    <source>
        <dbReference type="EMBL" id="CDT00230.1"/>
    </source>
</evidence>
<proteinExistence type="predicted"/>
<organism evidence="1 2">
    <name type="scientific">Vibrio crassostreae</name>
    <dbReference type="NCBI Taxonomy" id="246167"/>
    <lineage>
        <taxon>Bacteria</taxon>
        <taxon>Pseudomonadati</taxon>
        <taxon>Pseudomonadota</taxon>
        <taxon>Gammaproteobacteria</taxon>
        <taxon>Vibrionales</taxon>
        <taxon>Vibrionaceae</taxon>
        <taxon>Vibrio</taxon>
    </lineage>
</organism>
<sequence>MATFLLIYFRGEQDGQIQSFTDKSPGAFSVARGSDISPPELANAGFMMREGRFYPVEDIEVIQQRLSHDFMVWDESTPFVNTLRFQRRSH</sequence>
<name>A0A822MSX3_9VIBR</name>
<gene>
    <name evidence="1" type="ORF">VCR5J5_1360046</name>
</gene>
<dbReference type="Proteomes" id="UP000049495">
    <property type="component" value="Unassembled WGS sequence"/>
</dbReference>
<evidence type="ECO:0000313" key="2">
    <source>
        <dbReference type="Proteomes" id="UP000049495"/>
    </source>
</evidence>
<comment type="caution">
    <text evidence="1">The sequence shown here is derived from an EMBL/GenBank/DDBJ whole genome shotgun (WGS) entry which is preliminary data.</text>
</comment>
<dbReference type="RefSeq" id="WP_055318486.1">
    <property type="nucleotide sequence ID" value="NZ_CAWQCV010000013.1"/>
</dbReference>
<reference evidence="2" key="1">
    <citation type="submission" date="2014-06" db="EMBL/GenBank/DDBJ databases">
        <authorList>
            <person name="Le Roux Frederique"/>
        </authorList>
    </citation>
    <scope>NUCLEOTIDE SEQUENCE [LARGE SCALE GENOMIC DNA]</scope>
    <source>
        <strain evidence="2">J5-5</strain>
    </source>
</reference>
<dbReference type="AlphaFoldDB" id="A0A822MSX3"/>